<protein>
    <recommendedName>
        <fullName evidence="2">TonB C-terminal domain-containing protein</fullName>
    </recommendedName>
</protein>
<dbReference type="EMBL" id="MBTF01000008">
    <property type="protein sequence ID" value="OOQ60228.1"/>
    <property type="molecule type" value="Genomic_DNA"/>
</dbReference>
<dbReference type="OrthoDB" id="649093at2"/>
<dbReference type="AlphaFoldDB" id="A0A1S9PI50"/>
<dbReference type="SUPFAM" id="SSF74653">
    <property type="entry name" value="TolA/TonB C-terminal domain"/>
    <property type="match status" value="1"/>
</dbReference>
<feature type="chain" id="PRO_5012684604" description="TonB C-terminal domain-containing protein" evidence="1">
    <location>
        <begin position="20"/>
        <end position="219"/>
    </location>
</feature>
<evidence type="ECO:0000256" key="1">
    <source>
        <dbReference type="SAM" id="SignalP"/>
    </source>
</evidence>
<dbReference type="Proteomes" id="UP000189739">
    <property type="component" value="Unassembled WGS sequence"/>
</dbReference>
<name>A0A1S9PI50_9SPHI</name>
<accession>A0A1S9PI50</accession>
<dbReference type="GO" id="GO:0055085">
    <property type="term" value="P:transmembrane transport"/>
    <property type="evidence" value="ECO:0007669"/>
    <property type="project" value="InterPro"/>
</dbReference>
<dbReference type="Pfam" id="PF03544">
    <property type="entry name" value="TonB_C"/>
    <property type="match status" value="1"/>
</dbReference>
<dbReference type="GO" id="GO:0098797">
    <property type="term" value="C:plasma membrane protein complex"/>
    <property type="evidence" value="ECO:0007669"/>
    <property type="project" value="TreeGrafter"/>
</dbReference>
<dbReference type="PANTHER" id="PTHR33446:SF2">
    <property type="entry name" value="PROTEIN TONB"/>
    <property type="match status" value="1"/>
</dbReference>
<dbReference type="RefSeq" id="WP_078347772.1">
    <property type="nucleotide sequence ID" value="NZ_MBTF01000008.1"/>
</dbReference>
<organism evidence="3 4">
    <name type="scientific">Mucilaginibacter pedocola</name>
    <dbReference type="NCBI Taxonomy" id="1792845"/>
    <lineage>
        <taxon>Bacteria</taxon>
        <taxon>Pseudomonadati</taxon>
        <taxon>Bacteroidota</taxon>
        <taxon>Sphingobacteriia</taxon>
        <taxon>Sphingobacteriales</taxon>
        <taxon>Sphingobacteriaceae</taxon>
        <taxon>Mucilaginibacter</taxon>
    </lineage>
</organism>
<keyword evidence="1" id="KW-0732">Signal</keyword>
<dbReference type="PROSITE" id="PS52015">
    <property type="entry name" value="TONB_CTD"/>
    <property type="match status" value="1"/>
</dbReference>
<dbReference type="PANTHER" id="PTHR33446">
    <property type="entry name" value="PROTEIN TONB-RELATED"/>
    <property type="match status" value="1"/>
</dbReference>
<evidence type="ECO:0000313" key="3">
    <source>
        <dbReference type="EMBL" id="OOQ60228.1"/>
    </source>
</evidence>
<reference evidence="3 4" key="1">
    <citation type="submission" date="2016-07" db="EMBL/GenBank/DDBJ databases">
        <title>Genomic analysis of zinc-resistant bacterium Mucilaginibacter pedocola TBZ30.</title>
        <authorList>
            <person name="Huang J."/>
            <person name="Tang J."/>
        </authorList>
    </citation>
    <scope>NUCLEOTIDE SEQUENCE [LARGE SCALE GENOMIC DNA]</scope>
    <source>
        <strain evidence="3 4">TBZ30</strain>
    </source>
</reference>
<dbReference type="STRING" id="1792845.BC343_26075"/>
<proteinExistence type="predicted"/>
<dbReference type="Gene3D" id="3.30.1150.10">
    <property type="match status" value="1"/>
</dbReference>
<evidence type="ECO:0000313" key="4">
    <source>
        <dbReference type="Proteomes" id="UP000189739"/>
    </source>
</evidence>
<dbReference type="InterPro" id="IPR051045">
    <property type="entry name" value="TonB-dependent_transducer"/>
</dbReference>
<gene>
    <name evidence="3" type="ORF">BC343_26075</name>
</gene>
<dbReference type="GO" id="GO:0031992">
    <property type="term" value="F:energy transducer activity"/>
    <property type="evidence" value="ECO:0007669"/>
    <property type="project" value="TreeGrafter"/>
</dbReference>
<feature type="domain" description="TonB C-terminal" evidence="2">
    <location>
        <begin position="56"/>
        <end position="152"/>
    </location>
</feature>
<feature type="signal peptide" evidence="1">
    <location>
        <begin position="1"/>
        <end position="19"/>
    </location>
</feature>
<comment type="caution">
    <text evidence="3">The sequence shown here is derived from an EMBL/GenBank/DDBJ whole genome shotgun (WGS) entry which is preliminary data.</text>
</comment>
<sequence>MKRLIALSILLSAFSVAIAQTTPDTTGKTPPIVKELPPAPPNRIIKEVDNPPEYPGGTEAFSKYISKNLKYPEVARMIGIEGKLILSFVVGRDGKITDITPVNCIGAGCEAEAVKVLQESPNWKPGFQSGRPVRVQYYVPIGFSVEKGKVSMKELRASNYGFVFNIKDKLYTLDEAQEIIGRSFRSEDVKIAEPFYNDGDNPRYAMPDKKEVYLVVMKN</sequence>
<keyword evidence="4" id="KW-1185">Reference proteome</keyword>
<dbReference type="InterPro" id="IPR037682">
    <property type="entry name" value="TonB_C"/>
</dbReference>
<evidence type="ECO:0000259" key="2">
    <source>
        <dbReference type="PROSITE" id="PS52015"/>
    </source>
</evidence>